<protein>
    <submittedName>
        <fullName evidence="5">ABC transporter substrate-binding protein</fullName>
    </submittedName>
</protein>
<dbReference type="PANTHER" id="PTHR30290:SF38">
    <property type="entry name" value="D,D-DIPEPTIDE-BINDING PERIPLASMIC PROTEIN DDPA-RELATED"/>
    <property type="match status" value="1"/>
</dbReference>
<comment type="caution">
    <text evidence="5">The sequence shown here is derived from an EMBL/GenBank/DDBJ whole genome shotgun (WGS) entry which is preliminary data.</text>
</comment>
<evidence type="ECO:0000256" key="3">
    <source>
        <dbReference type="SAM" id="SignalP"/>
    </source>
</evidence>
<dbReference type="InterPro" id="IPR030678">
    <property type="entry name" value="Peptide/Ni-bd"/>
</dbReference>
<evidence type="ECO:0000256" key="1">
    <source>
        <dbReference type="ARBA" id="ARBA00005695"/>
    </source>
</evidence>
<dbReference type="GO" id="GO:0043190">
    <property type="term" value="C:ATP-binding cassette (ABC) transporter complex"/>
    <property type="evidence" value="ECO:0007669"/>
    <property type="project" value="InterPro"/>
</dbReference>
<evidence type="ECO:0000313" key="6">
    <source>
        <dbReference type="Proteomes" id="UP000599109"/>
    </source>
</evidence>
<feature type="domain" description="Solute-binding protein family 5" evidence="4">
    <location>
        <begin position="70"/>
        <end position="426"/>
    </location>
</feature>
<organism evidence="5 6">
    <name type="scientific">Ramlibacter monticola</name>
    <dbReference type="NCBI Taxonomy" id="1926872"/>
    <lineage>
        <taxon>Bacteria</taxon>
        <taxon>Pseudomonadati</taxon>
        <taxon>Pseudomonadota</taxon>
        <taxon>Betaproteobacteria</taxon>
        <taxon>Burkholderiales</taxon>
        <taxon>Comamonadaceae</taxon>
        <taxon>Ramlibacter</taxon>
    </lineage>
</organism>
<accession>A0A937CVU6</accession>
<dbReference type="Pfam" id="PF00496">
    <property type="entry name" value="SBP_bac_5"/>
    <property type="match status" value="1"/>
</dbReference>
<evidence type="ECO:0000313" key="5">
    <source>
        <dbReference type="EMBL" id="MBL0395220.1"/>
    </source>
</evidence>
<dbReference type="Gene3D" id="3.90.76.10">
    <property type="entry name" value="Dipeptide-binding Protein, Domain 1"/>
    <property type="match status" value="1"/>
</dbReference>
<keyword evidence="6" id="KW-1185">Reference proteome</keyword>
<keyword evidence="2 3" id="KW-0732">Signal</keyword>
<feature type="chain" id="PRO_5037898660" evidence="3">
    <location>
        <begin position="27"/>
        <end position="510"/>
    </location>
</feature>
<dbReference type="SUPFAM" id="SSF53850">
    <property type="entry name" value="Periplasmic binding protein-like II"/>
    <property type="match status" value="1"/>
</dbReference>
<dbReference type="CDD" id="cd08511">
    <property type="entry name" value="PBP2_NikA_DppA_OppA_like_5"/>
    <property type="match status" value="1"/>
</dbReference>
<dbReference type="GO" id="GO:0030288">
    <property type="term" value="C:outer membrane-bounded periplasmic space"/>
    <property type="evidence" value="ECO:0007669"/>
    <property type="project" value="UniProtKB-ARBA"/>
</dbReference>
<dbReference type="PANTHER" id="PTHR30290">
    <property type="entry name" value="PERIPLASMIC BINDING COMPONENT OF ABC TRANSPORTER"/>
    <property type="match status" value="1"/>
</dbReference>
<evidence type="ECO:0000256" key="2">
    <source>
        <dbReference type="ARBA" id="ARBA00022729"/>
    </source>
</evidence>
<dbReference type="Gene3D" id="3.10.105.10">
    <property type="entry name" value="Dipeptide-binding Protein, Domain 3"/>
    <property type="match status" value="1"/>
</dbReference>
<evidence type="ECO:0000259" key="4">
    <source>
        <dbReference type="Pfam" id="PF00496"/>
    </source>
</evidence>
<sequence length="510" mass="56119">MHCIPRSLLRPLTLVVLGAAALAAQAQTTLRVGLAEDPDALDPSLARTFVGRVVFAALCDKLFDIDEKLNIVPQLATGYEWSADGKALTLKLRPGVTFHDGEKFDAAAVKFNIERHKNIPGSNRRGELAPVSGVDVVDPLTARLNLSAPFSPLLAQLTDRAGMMVSPKAAQAAGDKFASHPVCSGPYKFVERVPQDRIVLERYPNYWNKGTIAIDRVTYVPIPDATVRLANLRSGQLDFIERVAPSDMEKIVTEKKFKTASITEIGYQGITINVGKSDKAKNNPLGRDPRVREAFELALDRQGLVQVVMDNEAIVGNQWVPPTNGFYAKNMAIPKRDVNRAKALLKEAGVPNPSFTLLTPTTSDAQRIALVVQAMTREAGFDVKIQAAEFATSLNMADKGDFEAYVLAWSGRPDPDGNLYSFHACNQPLNYAGYCDAETDRLIKASREVRDVNERRKLFEQVAARVLKARPIVYVYHRKWLWAYNPKLAGVRSIPDGLLRVQGLKMGNGA</sequence>
<dbReference type="Gene3D" id="3.40.190.10">
    <property type="entry name" value="Periplasmic binding protein-like II"/>
    <property type="match status" value="1"/>
</dbReference>
<feature type="signal peptide" evidence="3">
    <location>
        <begin position="1"/>
        <end position="26"/>
    </location>
</feature>
<dbReference type="PIRSF" id="PIRSF002741">
    <property type="entry name" value="MppA"/>
    <property type="match status" value="1"/>
</dbReference>
<name>A0A937CVU6_9BURK</name>
<reference evidence="5 6" key="1">
    <citation type="journal article" date="2017" name="Int. J. Syst. Evol. Microbiol.">
        <title>Ramlibacter monticola sp. nov., isolated from forest soil.</title>
        <authorList>
            <person name="Chaudhary D.K."/>
            <person name="Kim J."/>
        </authorList>
    </citation>
    <scope>NUCLEOTIDE SEQUENCE [LARGE SCALE GENOMIC DNA]</scope>
    <source>
        <strain evidence="5 6">KACC 19175</strain>
    </source>
</reference>
<dbReference type="AlphaFoldDB" id="A0A937CVU6"/>
<dbReference type="GO" id="GO:0015833">
    <property type="term" value="P:peptide transport"/>
    <property type="evidence" value="ECO:0007669"/>
    <property type="project" value="TreeGrafter"/>
</dbReference>
<gene>
    <name evidence="5" type="ORF">JJ685_29080</name>
</gene>
<dbReference type="EMBL" id="JAEQNE010000013">
    <property type="protein sequence ID" value="MBL0395220.1"/>
    <property type="molecule type" value="Genomic_DNA"/>
</dbReference>
<comment type="similarity">
    <text evidence="1">Belongs to the bacterial solute-binding protein 5 family.</text>
</comment>
<dbReference type="InterPro" id="IPR000914">
    <property type="entry name" value="SBP_5_dom"/>
</dbReference>
<dbReference type="GO" id="GO:1904680">
    <property type="term" value="F:peptide transmembrane transporter activity"/>
    <property type="evidence" value="ECO:0007669"/>
    <property type="project" value="TreeGrafter"/>
</dbReference>
<proteinExistence type="inferred from homology"/>
<dbReference type="Proteomes" id="UP000599109">
    <property type="component" value="Unassembled WGS sequence"/>
</dbReference>
<dbReference type="InterPro" id="IPR039424">
    <property type="entry name" value="SBP_5"/>
</dbReference>